<dbReference type="OrthoDB" id="271881at2759"/>
<sequence length="474" mass="54350">MTKEIFTLQLGNAANYCGAHYWNLQASNILCNLILSLYASKNENKHEDLDILRLFQQENVSLSKNILTPRALVFDLKENFGSIKSTAEVYSEDNTSTDTDTNHSQESATDDNTEVYKQPIYNNTFNGNSIKDPRFWSDFTDTTFGYQSLHSISSIEFGSSLGEMKSFDEGYKVFKNIEQEDGVLDCEFRKIIEKCDNLETFQVFGDSNSGFSGFTNGYLEFLRDEYSKKQIILYSISNTPVHKWSYDQKSDLGINISQSTELDFPIIPLHVPRTQNLAKDSYESKYQLSALQSLVLDIISFSAISQDYSIDQILHKSKYSETGLPILSNLYASDYNSNLDLDESISFIDQISNKQVKSNYFKNNGWAVARGDAEFYKVLKPVNIELFIEPKLLLPPMFPTLTRNSLKKVQSHGSHISEIDIAYEFVCNDQSKEYTNEFRKELKKNANYKKVFGNDQVEQWNENILSLIEQNDDH</sequence>
<feature type="domain" description="Misato Segment II tubulin-like" evidence="6">
    <location>
        <begin position="3"/>
        <end position="119"/>
    </location>
</feature>
<keyword evidence="4" id="KW-0496">Mitochondrion</keyword>
<organism evidence="8 9">
    <name type="scientific">Smittium simulii</name>
    <dbReference type="NCBI Taxonomy" id="133385"/>
    <lineage>
        <taxon>Eukaryota</taxon>
        <taxon>Fungi</taxon>
        <taxon>Fungi incertae sedis</taxon>
        <taxon>Zoopagomycota</taxon>
        <taxon>Kickxellomycotina</taxon>
        <taxon>Harpellomycetes</taxon>
        <taxon>Harpellales</taxon>
        <taxon>Legeriomycetaceae</taxon>
        <taxon>Smittium</taxon>
    </lineage>
</organism>
<keyword evidence="9" id="KW-1185">Reference proteome</keyword>
<dbReference type="PANTHER" id="PTHR13391">
    <property type="entry name" value="MITOCHONDRIAL DISTRIBUTION REGULATOR MISATO"/>
    <property type="match status" value="1"/>
</dbReference>
<evidence type="ECO:0000259" key="6">
    <source>
        <dbReference type="Pfam" id="PF10644"/>
    </source>
</evidence>
<evidence type="ECO:0000313" key="8">
    <source>
        <dbReference type="EMBL" id="PVU88570.1"/>
    </source>
</evidence>
<comment type="function">
    <text evidence="1">Involved in the partitioning of the mitochondrial organelle and mitochondrial DNA (mtDNA) inheritance.</text>
</comment>
<dbReference type="InterPro" id="IPR049942">
    <property type="entry name" value="DML1/Misato"/>
</dbReference>
<dbReference type="GO" id="GO:0007005">
    <property type="term" value="P:mitochondrion organization"/>
    <property type="evidence" value="ECO:0007669"/>
    <property type="project" value="InterPro"/>
</dbReference>
<feature type="region of interest" description="Disordered" evidence="5">
    <location>
        <begin position="91"/>
        <end position="113"/>
    </location>
</feature>
<dbReference type="Proteomes" id="UP000245383">
    <property type="component" value="Unassembled WGS sequence"/>
</dbReference>
<dbReference type="InterPro" id="IPR019605">
    <property type="entry name" value="Misato_II_tubulin-like"/>
</dbReference>
<dbReference type="Gene3D" id="3.40.50.1440">
    <property type="entry name" value="Tubulin/FtsZ, GTPase domain"/>
    <property type="match status" value="1"/>
</dbReference>
<gene>
    <name evidence="8" type="ORF">BB561_005776</name>
</gene>
<evidence type="ECO:0000256" key="4">
    <source>
        <dbReference type="ARBA" id="ARBA00023128"/>
    </source>
</evidence>
<evidence type="ECO:0000256" key="1">
    <source>
        <dbReference type="ARBA" id="ARBA00003757"/>
    </source>
</evidence>
<dbReference type="SUPFAM" id="SSF52490">
    <property type="entry name" value="Tubulin nucleotide-binding domain-like"/>
    <property type="match status" value="1"/>
</dbReference>
<proteinExistence type="inferred from homology"/>
<comment type="similarity">
    <text evidence="3">Belongs to the misato family.</text>
</comment>
<evidence type="ECO:0000256" key="2">
    <source>
        <dbReference type="ARBA" id="ARBA00004173"/>
    </source>
</evidence>
<evidence type="ECO:0000313" key="9">
    <source>
        <dbReference type="Proteomes" id="UP000245383"/>
    </source>
</evidence>
<evidence type="ECO:0000259" key="7">
    <source>
        <dbReference type="Pfam" id="PF14881"/>
    </source>
</evidence>
<protein>
    <recommendedName>
        <fullName evidence="10">Misato Segment II tubulin-like domain-containing protein</fullName>
    </recommendedName>
</protein>
<dbReference type="Pfam" id="PF14881">
    <property type="entry name" value="Tubulin_3"/>
    <property type="match status" value="1"/>
</dbReference>
<dbReference type="PANTHER" id="PTHR13391:SF0">
    <property type="entry name" value="PROTEIN MISATO HOMOLOG 1"/>
    <property type="match status" value="1"/>
</dbReference>
<dbReference type="EMBL" id="MBFR01000372">
    <property type="protein sequence ID" value="PVU88570.1"/>
    <property type="molecule type" value="Genomic_DNA"/>
</dbReference>
<dbReference type="GO" id="GO:0005739">
    <property type="term" value="C:mitochondrion"/>
    <property type="evidence" value="ECO:0007669"/>
    <property type="project" value="UniProtKB-SubCell"/>
</dbReference>
<accession>A0A2T9Y898</accession>
<evidence type="ECO:0008006" key="10">
    <source>
        <dbReference type="Google" id="ProtNLM"/>
    </source>
</evidence>
<feature type="domain" description="DML1/Misato tubulin" evidence="7">
    <location>
        <begin position="133"/>
        <end position="301"/>
    </location>
</feature>
<dbReference type="AlphaFoldDB" id="A0A2T9Y898"/>
<dbReference type="InterPro" id="IPR036525">
    <property type="entry name" value="Tubulin/FtsZ_GTPase_sf"/>
</dbReference>
<dbReference type="InterPro" id="IPR029209">
    <property type="entry name" value="DML1/Misato_tubulin"/>
</dbReference>
<comment type="subcellular location">
    <subcellularLocation>
        <location evidence="2">Mitochondrion</location>
    </subcellularLocation>
</comment>
<name>A0A2T9Y898_9FUNG</name>
<comment type="caution">
    <text evidence="8">The sequence shown here is derived from an EMBL/GenBank/DDBJ whole genome shotgun (WGS) entry which is preliminary data.</text>
</comment>
<dbReference type="Pfam" id="PF10644">
    <property type="entry name" value="Misat_Tub_SegII"/>
    <property type="match status" value="1"/>
</dbReference>
<evidence type="ECO:0000256" key="3">
    <source>
        <dbReference type="ARBA" id="ARBA00008507"/>
    </source>
</evidence>
<reference evidence="8 9" key="1">
    <citation type="journal article" date="2018" name="MBio">
        <title>Comparative Genomics Reveals the Core Gene Toolbox for the Fungus-Insect Symbiosis.</title>
        <authorList>
            <person name="Wang Y."/>
            <person name="Stata M."/>
            <person name="Wang W."/>
            <person name="Stajich J.E."/>
            <person name="White M.M."/>
            <person name="Moncalvo J.M."/>
        </authorList>
    </citation>
    <scope>NUCLEOTIDE SEQUENCE [LARGE SCALE GENOMIC DNA]</scope>
    <source>
        <strain evidence="8 9">SWE-8-4</strain>
    </source>
</reference>
<evidence type="ECO:0000256" key="5">
    <source>
        <dbReference type="SAM" id="MobiDB-lite"/>
    </source>
</evidence>